<dbReference type="AlphaFoldDB" id="A0AAW1T800"/>
<dbReference type="GO" id="GO:0005737">
    <property type="term" value="C:cytoplasm"/>
    <property type="evidence" value="ECO:0007669"/>
    <property type="project" value="TreeGrafter"/>
</dbReference>
<dbReference type="PANTHER" id="PTHR12356:SF18">
    <property type="entry name" value="NUDC DOMAIN-CONTAINING PROTEIN 2"/>
    <property type="match status" value="1"/>
</dbReference>
<evidence type="ECO:0000313" key="4">
    <source>
        <dbReference type="Proteomes" id="UP001485043"/>
    </source>
</evidence>
<reference evidence="3 4" key="1">
    <citation type="journal article" date="2024" name="Nat. Commun.">
        <title>Phylogenomics reveals the evolutionary origins of lichenization in chlorophyte algae.</title>
        <authorList>
            <person name="Puginier C."/>
            <person name="Libourel C."/>
            <person name="Otte J."/>
            <person name="Skaloud P."/>
            <person name="Haon M."/>
            <person name="Grisel S."/>
            <person name="Petersen M."/>
            <person name="Berrin J.G."/>
            <person name="Delaux P.M."/>
            <person name="Dal Grande F."/>
            <person name="Keller J."/>
        </authorList>
    </citation>
    <scope>NUCLEOTIDE SEQUENCE [LARGE SCALE GENOMIC DNA]</scope>
    <source>
        <strain evidence="3 4">SAG 2523</strain>
    </source>
</reference>
<dbReference type="GO" id="GO:0051082">
    <property type="term" value="F:unfolded protein binding"/>
    <property type="evidence" value="ECO:0007669"/>
    <property type="project" value="TreeGrafter"/>
</dbReference>
<dbReference type="Proteomes" id="UP001485043">
    <property type="component" value="Unassembled WGS sequence"/>
</dbReference>
<feature type="domain" description="CS" evidence="2">
    <location>
        <begin position="16"/>
        <end position="104"/>
    </location>
</feature>
<accession>A0AAW1T800</accession>
<dbReference type="InterPro" id="IPR007052">
    <property type="entry name" value="CS_dom"/>
</dbReference>
<evidence type="ECO:0000313" key="3">
    <source>
        <dbReference type="EMBL" id="KAK9865086.1"/>
    </source>
</evidence>
<dbReference type="PROSITE" id="PS51203">
    <property type="entry name" value="CS"/>
    <property type="match status" value="1"/>
</dbReference>
<name>A0AAW1T800_9CHLO</name>
<dbReference type="PANTHER" id="PTHR12356">
    <property type="entry name" value="NUCLEAR MOVEMENT PROTEIN NUDC"/>
    <property type="match status" value="1"/>
</dbReference>
<feature type="region of interest" description="Disordered" evidence="1">
    <location>
        <begin position="134"/>
        <end position="157"/>
    </location>
</feature>
<evidence type="ECO:0000259" key="2">
    <source>
        <dbReference type="PROSITE" id="PS51203"/>
    </source>
</evidence>
<dbReference type="Gene3D" id="2.60.40.790">
    <property type="match status" value="1"/>
</dbReference>
<dbReference type="Pfam" id="PF04969">
    <property type="entry name" value="CS"/>
    <property type="match status" value="1"/>
</dbReference>
<dbReference type="InterPro" id="IPR037898">
    <property type="entry name" value="NudC_fam"/>
</dbReference>
<evidence type="ECO:0000256" key="1">
    <source>
        <dbReference type="SAM" id="MobiDB-lite"/>
    </source>
</evidence>
<dbReference type="InterPro" id="IPR008978">
    <property type="entry name" value="HSP20-like_chaperone"/>
</dbReference>
<dbReference type="EMBL" id="JALJOV010000284">
    <property type="protein sequence ID" value="KAK9865086.1"/>
    <property type="molecule type" value="Genomic_DNA"/>
</dbReference>
<organism evidence="3 4">
    <name type="scientific">Apatococcus fuscideae</name>
    <dbReference type="NCBI Taxonomy" id="2026836"/>
    <lineage>
        <taxon>Eukaryota</taxon>
        <taxon>Viridiplantae</taxon>
        <taxon>Chlorophyta</taxon>
        <taxon>core chlorophytes</taxon>
        <taxon>Trebouxiophyceae</taxon>
        <taxon>Chlorellales</taxon>
        <taxon>Chlorellaceae</taxon>
        <taxon>Apatococcus</taxon>
    </lineage>
</organism>
<sequence length="157" mass="17966">MTEKLAPSKRHQYLHQGRVIYEWNQSLEEVNLYIEVPLGVSAKQLEVQVTATQLRIGLKGNPPYLDLTFSHRVKSSESFWTLDNTQLNLQITKAEQGEPWTSLFVGHDINPLTQQEETQRLMLERFQEEHPGFDFSGATFSGEAPNPRTFMGGMSRS</sequence>
<dbReference type="SUPFAM" id="SSF49764">
    <property type="entry name" value="HSP20-like chaperones"/>
    <property type="match status" value="1"/>
</dbReference>
<gene>
    <name evidence="3" type="ORF">WJX84_004742</name>
</gene>
<protein>
    <recommendedName>
        <fullName evidence="2">CS domain-containing protein</fullName>
    </recommendedName>
</protein>
<dbReference type="CDD" id="cd06467">
    <property type="entry name" value="p23_NUDC_like"/>
    <property type="match status" value="1"/>
</dbReference>
<keyword evidence="4" id="KW-1185">Reference proteome</keyword>
<dbReference type="Gene3D" id="1.20.5.740">
    <property type="entry name" value="Single helix bin"/>
    <property type="match status" value="1"/>
</dbReference>
<proteinExistence type="predicted"/>
<dbReference type="GO" id="GO:0006457">
    <property type="term" value="P:protein folding"/>
    <property type="evidence" value="ECO:0007669"/>
    <property type="project" value="TreeGrafter"/>
</dbReference>
<comment type="caution">
    <text evidence="3">The sequence shown here is derived from an EMBL/GenBank/DDBJ whole genome shotgun (WGS) entry which is preliminary data.</text>
</comment>